<feature type="domain" description="Large ribosomal subunit protein eL20" evidence="9">
    <location>
        <begin position="7"/>
        <end position="130"/>
    </location>
</feature>
<dbReference type="Gene3D" id="3.10.20.10">
    <property type="match status" value="2"/>
</dbReference>
<sequence>MKASGTLREYKVVGRLLPSVKNPTPPLYRMRIFAPNHVVAKSRFWYFVSQLRKMKKANGETVYCGLVHEKTPLKVKNFGIWLRYDSRSGTHNMYREYRDLTTSAAVTQCYRDMGARHRARAHSIHIMKVQEIAANKCRRPAIKQFHVSPLTSHFIHRGQTVLCATVPGLGQTVLCATVPGLGQTVLCATVPGLGQTVLCATVPGLGQTVLCATARGLGQTVLCATARGLGQTVLCATARSLGQTVVCATVPGLGQTVLCTKSRSKRVLNSFLPPRLLSTLLLLTVYYLCIVTLPLPTCT</sequence>
<evidence type="ECO:0000313" key="11">
    <source>
        <dbReference type="Proteomes" id="UP000694402"/>
    </source>
</evidence>
<name>A0AAZ3RLW6_ONCTS</name>
<gene>
    <name evidence="10" type="primary">RPL18A</name>
</gene>
<evidence type="ECO:0000256" key="4">
    <source>
        <dbReference type="ARBA" id="ARBA00023274"/>
    </source>
</evidence>
<evidence type="ECO:0000256" key="2">
    <source>
        <dbReference type="ARBA" id="ARBA00011133"/>
    </source>
</evidence>
<reference evidence="10" key="2">
    <citation type="submission" date="2025-08" db="UniProtKB">
        <authorList>
            <consortium name="Ensembl"/>
        </authorList>
    </citation>
    <scope>IDENTIFICATION</scope>
</reference>
<reference evidence="11" key="1">
    <citation type="journal article" date="2018" name="PLoS ONE">
        <title>Chinook salmon (Oncorhynchus tshawytscha) genome and transcriptome.</title>
        <authorList>
            <person name="Christensen K.A."/>
            <person name="Leong J.S."/>
            <person name="Sakhrani D."/>
            <person name="Biagi C.A."/>
            <person name="Minkley D.R."/>
            <person name="Withler R.E."/>
            <person name="Rondeau E.B."/>
            <person name="Koop B.F."/>
            <person name="Devlin R.H."/>
        </authorList>
    </citation>
    <scope>NUCLEOTIDE SEQUENCE [LARGE SCALE GENOMIC DNA]</scope>
</reference>
<dbReference type="SUPFAM" id="SSF160374">
    <property type="entry name" value="RplX-like"/>
    <property type="match status" value="1"/>
</dbReference>
<dbReference type="FunFam" id="3.10.20.10:FF:000001">
    <property type="entry name" value="60S ribosomal protein L18a"/>
    <property type="match status" value="1"/>
</dbReference>
<evidence type="ECO:0000256" key="5">
    <source>
        <dbReference type="ARBA" id="ARBA00034092"/>
    </source>
</evidence>
<reference evidence="10" key="3">
    <citation type="submission" date="2025-09" db="UniProtKB">
        <authorList>
            <consortium name="Ensembl"/>
        </authorList>
    </citation>
    <scope>IDENTIFICATION</scope>
</reference>
<dbReference type="InterPro" id="IPR023573">
    <property type="entry name" value="Ribosomal_eL20_dom"/>
</dbReference>
<evidence type="ECO:0000256" key="1">
    <source>
        <dbReference type="ARBA" id="ARBA00009362"/>
    </source>
</evidence>
<accession>A0AAZ3RLW6</accession>
<dbReference type="FunFam" id="3.10.20.10:FF:000002">
    <property type="entry name" value="60S ribosomal protein L18a"/>
    <property type="match status" value="1"/>
</dbReference>
<keyword evidence="3" id="KW-0689">Ribosomal protein</keyword>
<comment type="similarity">
    <text evidence="1">Belongs to the eukaryotic ribosomal protein eL20 family.</text>
</comment>
<keyword evidence="8" id="KW-1133">Transmembrane helix</keyword>
<evidence type="ECO:0000256" key="8">
    <source>
        <dbReference type="SAM" id="Phobius"/>
    </source>
</evidence>
<evidence type="ECO:0000256" key="7">
    <source>
        <dbReference type="ARBA" id="ARBA00035392"/>
    </source>
</evidence>
<keyword evidence="8" id="KW-0812">Transmembrane</keyword>
<evidence type="ECO:0000256" key="3">
    <source>
        <dbReference type="ARBA" id="ARBA00022980"/>
    </source>
</evidence>
<keyword evidence="8" id="KW-0472">Membrane</keyword>
<dbReference type="GO" id="GO:0006412">
    <property type="term" value="P:translation"/>
    <property type="evidence" value="ECO:0007669"/>
    <property type="project" value="InterPro"/>
</dbReference>
<evidence type="ECO:0000256" key="6">
    <source>
        <dbReference type="ARBA" id="ARBA00035220"/>
    </source>
</evidence>
<dbReference type="Ensembl" id="ENSOTST00005189532.1">
    <property type="protein sequence ID" value="ENSOTSP00005142391.1"/>
    <property type="gene ID" value="ENSOTSG00005048200.1"/>
</dbReference>
<keyword evidence="4" id="KW-0687">Ribonucleoprotein</keyword>
<feature type="transmembrane region" description="Helical" evidence="8">
    <location>
        <begin position="276"/>
        <end position="295"/>
    </location>
</feature>
<organism evidence="10 11">
    <name type="scientific">Oncorhynchus tshawytscha</name>
    <name type="common">Chinook salmon</name>
    <name type="synonym">Salmo tshawytscha</name>
    <dbReference type="NCBI Taxonomy" id="74940"/>
    <lineage>
        <taxon>Eukaryota</taxon>
        <taxon>Metazoa</taxon>
        <taxon>Chordata</taxon>
        <taxon>Craniata</taxon>
        <taxon>Vertebrata</taxon>
        <taxon>Euteleostomi</taxon>
        <taxon>Actinopterygii</taxon>
        <taxon>Neopterygii</taxon>
        <taxon>Teleostei</taxon>
        <taxon>Protacanthopterygii</taxon>
        <taxon>Salmoniformes</taxon>
        <taxon>Salmonidae</taxon>
        <taxon>Salmoninae</taxon>
        <taxon>Oncorhynchus</taxon>
    </lineage>
</organism>
<dbReference type="GO" id="GO:0003735">
    <property type="term" value="F:structural constituent of ribosome"/>
    <property type="evidence" value="ECO:0007669"/>
    <property type="project" value="InterPro"/>
</dbReference>
<comment type="subunit">
    <text evidence="2">Component of the large ribosomal subunit.</text>
</comment>
<keyword evidence="11" id="KW-1185">Reference proteome</keyword>
<dbReference type="PANTHER" id="PTHR10052">
    <property type="entry name" value="60S RIBOSOMAL PROTEIN L18A"/>
    <property type="match status" value="1"/>
</dbReference>
<proteinExistence type="inferred from homology"/>
<dbReference type="AlphaFoldDB" id="A0AAZ3RLW6"/>
<dbReference type="HAMAP" id="MF_00273">
    <property type="entry name" value="Ribosomal_eL20"/>
    <property type="match status" value="1"/>
</dbReference>
<evidence type="ECO:0000259" key="9">
    <source>
        <dbReference type="Pfam" id="PF01775"/>
    </source>
</evidence>
<dbReference type="Proteomes" id="UP000694402">
    <property type="component" value="Unassembled WGS sequence"/>
</dbReference>
<dbReference type="GO" id="GO:0022625">
    <property type="term" value="C:cytosolic large ribosomal subunit"/>
    <property type="evidence" value="ECO:0007669"/>
    <property type="project" value="UniProtKB-ARBA"/>
</dbReference>
<dbReference type="GeneTree" id="ENSGT00390000015797"/>
<dbReference type="InterPro" id="IPR021138">
    <property type="entry name" value="Ribosomal_eL20_eukaryotes"/>
</dbReference>
<dbReference type="InterPro" id="IPR028877">
    <property type="entry name" value="Ribosomal_eL20"/>
</dbReference>
<dbReference type="Pfam" id="PF01775">
    <property type="entry name" value="Ribosomal_L18A"/>
    <property type="match status" value="1"/>
</dbReference>
<protein>
    <recommendedName>
        <fullName evidence="6">Large ribosomal subunit protein eL20</fullName>
    </recommendedName>
    <alternativeName>
        <fullName evidence="7">60S ribosomal protein L18a</fullName>
    </alternativeName>
</protein>
<comment type="function">
    <text evidence="5">Component of the large ribosomal subunit. The ribosome is a large ribonucleoprotein complex responsible for the synthesis of proteins in the cell.</text>
</comment>
<evidence type="ECO:0000313" key="10">
    <source>
        <dbReference type="Ensembl" id="ENSOTSP00005142391.1"/>
    </source>
</evidence>